<dbReference type="AlphaFoldDB" id="A0A0J9TZZ7"/>
<feature type="compositionally biased region" description="Basic and acidic residues" evidence="1">
    <location>
        <begin position="256"/>
        <end position="301"/>
    </location>
</feature>
<accession>A0A0J9TZZ7</accession>
<feature type="compositionally biased region" description="Polar residues" evidence="1">
    <location>
        <begin position="316"/>
        <end position="330"/>
    </location>
</feature>
<evidence type="ECO:0000256" key="1">
    <source>
        <dbReference type="SAM" id="MobiDB-lite"/>
    </source>
</evidence>
<feature type="compositionally biased region" description="Basic and acidic residues" evidence="1">
    <location>
        <begin position="227"/>
        <end position="241"/>
    </location>
</feature>
<dbReference type="CDD" id="cd00130">
    <property type="entry name" value="PAS"/>
    <property type="match status" value="1"/>
</dbReference>
<dbReference type="InterPro" id="IPR000014">
    <property type="entry name" value="PAS"/>
</dbReference>
<dbReference type="Proteomes" id="UP000053239">
    <property type="component" value="Unassembled WGS sequence"/>
</dbReference>
<reference evidence="2 3" key="1">
    <citation type="submission" date="2011-09" db="EMBL/GenBank/DDBJ databases">
        <title>The Genome Sequence of Plasmodium vivax North Korean.</title>
        <authorList>
            <consortium name="The Broad Institute Genome Sequencing Platform"/>
            <consortium name="The Broad Institute Genome Sequencing Center for Infectious Disease"/>
            <person name="Neafsey D."/>
            <person name="Carlton J."/>
            <person name="Barnwell J."/>
            <person name="Collins W."/>
            <person name="Escalante A."/>
            <person name="Mullikin J."/>
            <person name="Saul A."/>
            <person name="Guigo R."/>
            <person name="Camara F."/>
            <person name="Young S.K."/>
            <person name="Zeng Q."/>
            <person name="Gargeya S."/>
            <person name="Fitzgerald M."/>
            <person name="Haas B."/>
            <person name="Abouelleil A."/>
            <person name="Alvarado L."/>
            <person name="Arachchi H.M."/>
            <person name="Berlin A."/>
            <person name="Brown A."/>
            <person name="Chapman S.B."/>
            <person name="Chen Z."/>
            <person name="Dunbar C."/>
            <person name="Freedman E."/>
            <person name="Gearin G."/>
            <person name="Gellesch M."/>
            <person name="Goldberg J."/>
            <person name="Griggs A."/>
            <person name="Gujja S."/>
            <person name="Heiman D."/>
            <person name="Howarth C."/>
            <person name="Larson L."/>
            <person name="Lui A."/>
            <person name="MacDonald P.J.P."/>
            <person name="Montmayeur A."/>
            <person name="Murphy C."/>
            <person name="Neiman D."/>
            <person name="Pearson M."/>
            <person name="Priest M."/>
            <person name="Roberts A."/>
            <person name="Saif S."/>
            <person name="Shea T."/>
            <person name="Shenoy N."/>
            <person name="Sisk P."/>
            <person name="Stolte C."/>
            <person name="Sykes S."/>
            <person name="Wortman J."/>
            <person name="Nusbaum C."/>
            <person name="Birren B."/>
        </authorList>
    </citation>
    <scope>NUCLEOTIDE SEQUENCE [LARGE SCALE GENOMIC DNA]</scope>
    <source>
        <strain evidence="2 3">North Korean</strain>
    </source>
</reference>
<organism evidence="2 3">
    <name type="scientific">Plasmodium vivax North Korean</name>
    <dbReference type="NCBI Taxonomy" id="1035514"/>
    <lineage>
        <taxon>Eukaryota</taxon>
        <taxon>Sar</taxon>
        <taxon>Alveolata</taxon>
        <taxon>Apicomplexa</taxon>
        <taxon>Aconoidasida</taxon>
        <taxon>Haemosporida</taxon>
        <taxon>Plasmodiidae</taxon>
        <taxon>Plasmodium</taxon>
        <taxon>Plasmodium (Plasmodium)</taxon>
    </lineage>
</organism>
<name>A0A0J9TZZ7_PLAVI</name>
<sequence>MVEAAKDKAYIKYNDYSSYKTRFSRVEESSIDLIKLEELINKSTENSNIRNKFTKVFKELYRHLKHDGIFFYYSPNACLYISYILHKVVQQEIKELYSPELYQALRDFVIQYNKDRSNNNNNNTCINDMVYIDYDLFKEMYALYRVYDTYYDFIEYKRYPFHETCGKLQNLVNIYKDYINGHESKSKYFNNILKHLEESIKDTLQRYDPQCKSKNIPLPHLKLFNPPEEKQPKVLKPEEQPHSSPSVLITSQELQQRLREHTNSQKYSEKAQIELPQEHSKDVVDHGRAEEIQIDQQRRNTEETIEIEKTREVEGQGTSRFSLNTRSPQQYSFSETLTNPRLGSIGTSEYLIRPDTQLETGVFDQMKNTISNVLGSVDPVPVVGVSGGMGALFLLFRVFKILNLHLYMYNTFK</sequence>
<evidence type="ECO:0000313" key="2">
    <source>
        <dbReference type="EMBL" id="KNA01571.1"/>
    </source>
</evidence>
<dbReference type="OrthoDB" id="10589970at2759"/>
<protein>
    <submittedName>
        <fullName evidence="2">Uncharacterized protein</fullName>
    </submittedName>
</protein>
<dbReference type="EMBL" id="KQ235254">
    <property type="protein sequence ID" value="KNA01571.1"/>
    <property type="molecule type" value="Genomic_DNA"/>
</dbReference>
<feature type="region of interest" description="Disordered" evidence="1">
    <location>
        <begin position="217"/>
        <end position="301"/>
    </location>
</feature>
<evidence type="ECO:0000313" key="3">
    <source>
        <dbReference type="Proteomes" id="UP000053239"/>
    </source>
</evidence>
<feature type="region of interest" description="Disordered" evidence="1">
    <location>
        <begin position="311"/>
        <end position="330"/>
    </location>
</feature>
<gene>
    <name evidence="2" type="ORF">PVNG_05017</name>
</gene>
<proteinExistence type="predicted"/>
<feature type="compositionally biased region" description="Polar residues" evidence="1">
    <location>
        <begin position="242"/>
        <end position="255"/>
    </location>
</feature>